<reference evidence="8 9" key="1">
    <citation type="submission" date="2010-05" db="EMBL/GenBank/DDBJ databases">
        <title>The Genome Sequence of Thecamonas trahens ATCC 50062.</title>
        <authorList>
            <consortium name="The Broad Institute Genome Sequencing Platform"/>
            <person name="Russ C."/>
            <person name="Cuomo C."/>
            <person name="Shea T."/>
            <person name="Young S.K."/>
            <person name="Zeng Q."/>
            <person name="Koehrsen M."/>
            <person name="Haas B."/>
            <person name="Borodovsky M."/>
            <person name="Guigo R."/>
            <person name="Alvarado L."/>
            <person name="Berlin A."/>
            <person name="Bochicchio J."/>
            <person name="Borenstein D."/>
            <person name="Chapman S."/>
            <person name="Chen Z."/>
            <person name="Freedman E."/>
            <person name="Gellesch M."/>
            <person name="Goldberg J."/>
            <person name="Griggs A."/>
            <person name="Gujja S."/>
            <person name="Heilman E."/>
            <person name="Heiman D."/>
            <person name="Hepburn T."/>
            <person name="Howarth C."/>
            <person name="Jen D."/>
            <person name="Larson L."/>
            <person name="Mehta T."/>
            <person name="Park D."/>
            <person name="Pearson M."/>
            <person name="Roberts A."/>
            <person name="Saif S."/>
            <person name="Shenoy N."/>
            <person name="Sisk P."/>
            <person name="Stolte C."/>
            <person name="Sykes S."/>
            <person name="Thomson T."/>
            <person name="Walk T."/>
            <person name="White J."/>
            <person name="Yandava C."/>
            <person name="Burger G."/>
            <person name="Gray M.W."/>
            <person name="Holland P.W.H."/>
            <person name="King N."/>
            <person name="Lang F.B.F."/>
            <person name="Roger A.J."/>
            <person name="Ruiz-Trillo I."/>
            <person name="Lander E."/>
            <person name="Nusbaum C."/>
        </authorList>
    </citation>
    <scope>NUCLEOTIDE SEQUENCE [LARGE SCALE GENOMIC DNA]</scope>
    <source>
        <strain evidence="8 9">ATCC 50062</strain>
    </source>
</reference>
<evidence type="ECO:0000256" key="2">
    <source>
        <dbReference type="ARBA" id="ARBA00022448"/>
    </source>
</evidence>
<dbReference type="Gene3D" id="1.20.1250.20">
    <property type="entry name" value="MFS general substrate transporter like domains"/>
    <property type="match status" value="1"/>
</dbReference>
<dbReference type="SUPFAM" id="SSF103473">
    <property type="entry name" value="MFS general substrate transporter"/>
    <property type="match status" value="1"/>
</dbReference>
<feature type="transmembrane region" description="Helical" evidence="6">
    <location>
        <begin position="27"/>
        <end position="47"/>
    </location>
</feature>
<feature type="transmembrane region" description="Helical" evidence="6">
    <location>
        <begin position="59"/>
        <end position="83"/>
    </location>
</feature>
<dbReference type="RefSeq" id="XP_013757551.1">
    <property type="nucleotide sequence ID" value="XM_013902097.1"/>
</dbReference>
<dbReference type="GO" id="GO:0005765">
    <property type="term" value="C:lysosomal membrane"/>
    <property type="evidence" value="ECO:0007669"/>
    <property type="project" value="TreeGrafter"/>
</dbReference>
<dbReference type="Pfam" id="PF07690">
    <property type="entry name" value="MFS_1"/>
    <property type="match status" value="1"/>
</dbReference>
<evidence type="ECO:0000256" key="6">
    <source>
        <dbReference type="SAM" id="Phobius"/>
    </source>
</evidence>
<evidence type="ECO:0000256" key="1">
    <source>
        <dbReference type="ARBA" id="ARBA00004127"/>
    </source>
</evidence>
<feature type="transmembrane region" description="Helical" evidence="6">
    <location>
        <begin position="284"/>
        <end position="306"/>
    </location>
</feature>
<feature type="transmembrane region" description="Helical" evidence="6">
    <location>
        <begin position="119"/>
        <end position="139"/>
    </location>
</feature>
<feature type="transmembrane region" description="Helical" evidence="6">
    <location>
        <begin position="354"/>
        <end position="374"/>
    </location>
</feature>
<name>A0A0L0DCE9_THETB</name>
<dbReference type="GO" id="GO:0022857">
    <property type="term" value="F:transmembrane transporter activity"/>
    <property type="evidence" value="ECO:0007669"/>
    <property type="project" value="InterPro"/>
</dbReference>
<keyword evidence="3 6" id="KW-0812">Transmembrane</keyword>
<dbReference type="Proteomes" id="UP000054408">
    <property type="component" value="Unassembled WGS sequence"/>
</dbReference>
<accession>A0A0L0DCE9</accession>
<evidence type="ECO:0000313" key="8">
    <source>
        <dbReference type="EMBL" id="KNC49766.1"/>
    </source>
</evidence>
<dbReference type="PRINTS" id="PR01035">
    <property type="entry name" value="TCRTETA"/>
</dbReference>
<feature type="transmembrane region" description="Helical" evidence="6">
    <location>
        <begin position="95"/>
        <end position="113"/>
    </location>
</feature>
<dbReference type="InterPro" id="IPR051068">
    <property type="entry name" value="MFS_Domain-Containing_Protein"/>
</dbReference>
<dbReference type="STRING" id="461836.A0A0L0DCE9"/>
<dbReference type="PANTHER" id="PTHR23510">
    <property type="entry name" value="INNER MEMBRANE TRANSPORT PROTEIN YAJR"/>
    <property type="match status" value="1"/>
</dbReference>
<feature type="transmembrane region" description="Helical" evidence="6">
    <location>
        <begin position="447"/>
        <end position="467"/>
    </location>
</feature>
<feature type="transmembrane region" description="Helical" evidence="6">
    <location>
        <begin position="380"/>
        <end position="405"/>
    </location>
</feature>
<evidence type="ECO:0000256" key="3">
    <source>
        <dbReference type="ARBA" id="ARBA00022692"/>
    </source>
</evidence>
<feature type="transmembrane region" description="Helical" evidence="6">
    <location>
        <begin position="198"/>
        <end position="219"/>
    </location>
</feature>
<keyword evidence="5 6" id="KW-0472">Membrane</keyword>
<dbReference type="OrthoDB" id="370281at2759"/>
<comment type="subcellular location">
    <subcellularLocation>
        <location evidence="1">Endomembrane system</location>
        <topology evidence="1">Multi-pass membrane protein</topology>
    </subcellularLocation>
</comment>
<dbReference type="InterPro" id="IPR020846">
    <property type="entry name" value="MFS_dom"/>
</dbReference>
<keyword evidence="9" id="KW-1185">Reference proteome</keyword>
<dbReference type="OMA" id="GTKMGWL"/>
<dbReference type="PANTHER" id="PTHR23510:SF3">
    <property type="entry name" value="MAJOR FACILITATOR SUPERFAMILY DOMAIN-CONTAINING PROTEIN 8"/>
    <property type="match status" value="1"/>
</dbReference>
<dbReference type="InterPro" id="IPR036259">
    <property type="entry name" value="MFS_trans_sf"/>
</dbReference>
<keyword evidence="4 6" id="KW-1133">Transmembrane helix</keyword>
<dbReference type="PROSITE" id="PS50850">
    <property type="entry name" value="MFS"/>
    <property type="match status" value="1"/>
</dbReference>
<evidence type="ECO:0000256" key="4">
    <source>
        <dbReference type="ARBA" id="ARBA00022989"/>
    </source>
</evidence>
<evidence type="ECO:0000256" key="5">
    <source>
        <dbReference type="ARBA" id="ARBA00023136"/>
    </source>
</evidence>
<protein>
    <recommendedName>
        <fullName evidence="7">Major facilitator superfamily (MFS) profile domain-containing protein</fullName>
    </recommendedName>
</protein>
<dbReference type="InterPro" id="IPR001958">
    <property type="entry name" value="Tet-R_TetA/multi-R_MdtG-like"/>
</dbReference>
<dbReference type="InterPro" id="IPR011701">
    <property type="entry name" value="MFS"/>
</dbReference>
<organism evidence="8 9">
    <name type="scientific">Thecamonas trahens ATCC 50062</name>
    <dbReference type="NCBI Taxonomy" id="461836"/>
    <lineage>
        <taxon>Eukaryota</taxon>
        <taxon>Apusozoa</taxon>
        <taxon>Apusomonadida</taxon>
        <taxon>Apusomonadidae</taxon>
        <taxon>Thecamonas</taxon>
    </lineage>
</organism>
<feature type="transmembrane region" description="Helical" evidence="6">
    <location>
        <begin position="318"/>
        <end position="342"/>
    </location>
</feature>
<gene>
    <name evidence="8" type="ORF">AMSG_06044</name>
</gene>
<dbReference type="AlphaFoldDB" id="A0A0L0DCE9"/>
<keyword evidence="2" id="KW-0813">Transport</keyword>
<dbReference type="eggNOG" id="KOG2325">
    <property type="taxonomic scope" value="Eukaryota"/>
</dbReference>
<dbReference type="EMBL" id="GL349457">
    <property type="protein sequence ID" value="KNC49766.1"/>
    <property type="molecule type" value="Genomic_DNA"/>
</dbReference>
<evidence type="ECO:0000313" key="9">
    <source>
        <dbReference type="Proteomes" id="UP000054408"/>
    </source>
</evidence>
<feature type="transmembrane region" description="Helical" evidence="6">
    <location>
        <begin position="151"/>
        <end position="178"/>
    </location>
</feature>
<sequence>MESQHLLAKPAPVVSEAKAKQAKKTKASLNIILFTVFIGSAMYTIVLPSMPAYITQVHAQAYVLGWLVSAFSAGQFFLSPALGMWFNARNALEPLLFSGALLVLGNVLYSIAWSKWWLVVSRVIIGMGAANVSVCRAYAAAVTPVDKRTGVLSLIAAAQGVGFVVGPAMGAALASVNYKIKVGGSLYPDGEYRINNATAPGWLSVVLCLINLLVLALFFTDMSRVPLPMAKRGGEVYDTIDDDDTDVPAKIPNRPTTPTTPVPDPLPLHLIPARKSCAGVDKTLDLVAICLAMAIFFCIISCFGCFETTLSKLLKANYSWGTAKAGILFMSCGVISIFAFLTIKPLGNVIGDRLVLVVGLGIMIGTGLLCIAYNGGHVPLVQFLVANCIFSIGYPYSSAIIYALFSKILGGTDQGTMMGLLTSCGSAARTLGPLAAGYGYYYGGTNTVYIVIGGLAALALVLTLAGWSKLVTYDVLLDRKLAKYRSSRRLVIQSA</sequence>
<proteinExistence type="predicted"/>
<feature type="domain" description="Major facilitator superfamily (MFS) profile" evidence="7">
    <location>
        <begin position="28"/>
        <end position="471"/>
    </location>
</feature>
<dbReference type="GeneID" id="25565309"/>
<dbReference type="GO" id="GO:0012505">
    <property type="term" value="C:endomembrane system"/>
    <property type="evidence" value="ECO:0007669"/>
    <property type="project" value="UniProtKB-SubCell"/>
</dbReference>
<evidence type="ECO:0000259" key="7">
    <source>
        <dbReference type="PROSITE" id="PS50850"/>
    </source>
</evidence>